<proteinExistence type="predicted"/>
<accession>A0AAD6BVV0</accession>
<dbReference type="AlphaFoldDB" id="A0AAD6BVV0"/>
<evidence type="ECO:0000259" key="3">
    <source>
        <dbReference type="Pfam" id="PF00082"/>
    </source>
</evidence>
<reference evidence="4" key="1">
    <citation type="submission" date="2022-12" db="EMBL/GenBank/DDBJ databases">
        <authorList>
            <person name="Petersen C."/>
        </authorList>
    </citation>
    <scope>NUCLEOTIDE SEQUENCE</scope>
    <source>
        <strain evidence="4">IBT 16125</strain>
    </source>
</reference>
<dbReference type="GeneID" id="81605450"/>
<gene>
    <name evidence="4" type="ORF">N7458_011825</name>
</gene>
<dbReference type="InterPro" id="IPR036852">
    <property type="entry name" value="Peptidase_S8/S53_dom_sf"/>
</dbReference>
<evidence type="ECO:0000313" key="5">
    <source>
        <dbReference type="Proteomes" id="UP001213681"/>
    </source>
</evidence>
<dbReference type="SUPFAM" id="SSF52743">
    <property type="entry name" value="Subtilisin-like"/>
    <property type="match status" value="1"/>
</dbReference>
<dbReference type="EMBL" id="JAPVEA010000009">
    <property type="protein sequence ID" value="KAJ5432669.1"/>
    <property type="molecule type" value="Genomic_DNA"/>
</dbReference>
<comment type="caution">
    <text evidence="4">The sequence shown here is derived from an EMBL/GenBank/DDBJ whole genome shotgun (WGS) entry which is preliminary data.</text>
</comment>
<sequence>MRRSFATFTRSIEQRIKDKSARPIIIPEFQTTGLRCWPLSSIGNNGYPGGDGPLEVVHRDKWMEAIDRFRGALQRVHDSLPETHGRPEKVKVALIDDGVRLDKLHIYFGQMVEASGLSYYPRGKHTEEPWHNSTHGRGTVMANMIARVNPWVSLCVMRVHDIPSRDGSRMITARSAAMAIRAAIGRKVNIISMSWSILAKHRENESTIPSGEDSGNSEQDPELEDLRAAIDEAVEAKILIFCSANDDISLKVTDFLPYQRAPKYIFRIGAADQHGKPDNVSEDFKAMNFYLPGNKVAETENPTATTPITYHTGSWVSTALAAGQASLIIYCATLGKVYYDSVGNKQRAEEFSRRRDALKERNYMETAFQSIKFPGWNSPKFPPVWGLFGDATASIIGTEEDRVRLEALTSLVHKLSSGIR</sequence>
<dbReference type="InterPro" id="IPR000209">
    <property type="entry name" value="Peptidase_S8/S53_dom"/>
</dbReference>
<evidence type="ECO:0000256" key="1">
    <source>
        <dbReference type="ARBA" id="ARBA00022729"/>
    </source>
</evidence>
<dbReference type="Pfam" id="PF00082">
    <property type="entry name" value="Peptidase_S8"/>
    <property type="match status" value="1"/>
</dbReference>
<keyword evidence="1" id="KW-0732">Signal</keyword>
<dbReference type="RefSeq" id="XP_056759961.1">
    <property type="nucleotide sequence ID" value="XM_056915207.1"/>
</dbReference>
<protein>
    <recommendedName>
        <fullName evidence="3">Peptidase S8/S53 domain-containing protein</fullName>
    </recommendedName>
</protein>
<name>A0AAD6BVV0_9EURO</name>
<dbReference type="GO" id="GO:0004252">
    <property type="term" value="F:serine-type endopeptidase activity"/>
    <property type="evidence" value="ECO:0007669"/>
    <property type="project" value="InterPro"/>
</dbReference>
<reference evidence="4" key="2">
    <citation type="journal article" date="2023" name="IMA Fungus">
        <title>Comparative genomic study of the Penicillium genus elucidates a diverse pangenome and 15 lateral gene transfer events.</title>
        <authorList>
            <person name="Petersen C."/>
            <person name="Sorensen T."/>
            <person name="Nielsen M.R."/>
            <person name="Sondergaard T.E."/>
            <person name="Sorensen J.L."/>
            <person name="Fitzpatrick D.A."/>
            <person name="Frisvad J.C."/>
            <person name="Nielsen K.L."/>
        </authorList>
    </citation>
    <scope>NUCLEOTIDE SEQUENCE</scope>
    <source>
        <strain evidence="4">IBT 16125</strain>
    </source>
</reference>
<dbReference type="Proteomes" id="UP001213681">
    <property type="component" value="Unassembled WGS sequence"/>
</dbReference>
<dbReference type="GO" id="GO:0006508">
    <property type="term" value="P:proteolysis"/>
    <property type="evidence" value="ECO:0007669"/>
    <property type="project" value="InterPro"/>
</dbReference>
<dbReference type="Gene3D" id="3.40.50.200">
    <property type="entry name" value="Peptidase S8/S53 domain"/>
    <property type="match status" value="1"/>
</dbReference>
<evidence type="ECO:0000256" key="2">
    <source>
        <dbReference type="ARBA" id="ARBA00023145"/>
    </source>
</evidence>
<dbReference type="CDD" id="cd07491">
    <property type="entry name" value="Peptidases_S8_7"/>
    <property type="match status" value="1"/>
</dbReference>
<organism evidence="4 5">
    <name type="scientific">Penicillium daleae</name>
    <dbReference type="NCBI Taxonomy" id="63821"/>
    <lineage>
        <taxon>Eukaryota</taxon>
        <taxon>Fungi</taxon>
        <taxon>Dikarya</taxon>
        <taxon>Ascomycota</taxon>
        <taxon>Pezizomycotina</taxon>
        <taxon>Eurotiomycetes</taxon>
        <taxon>Eurotiomycetidae</taxon>
        <taxon>Eurotiales</taxon>
        <taxon>Aspergillaceae</taxon>
        <taxon>Penicillium</taxon>
    </lineage>
</organism>
<keyword evidence="2" id="KW-0865">Zymogen</keyword>
<keyword evidence="5" id="KW-1185">Reference proteome</keyword>
<feature type="domain" description="Peptidase S8/S53" evidence="3">
    <location>
        <begin position="89"/>
        <end position="329"/>
    </location>
</feature>
<evidence type="ECO:0000313" key="4">
    <source>
        <dbReference type="EMBL" id="KAJ5432669.1"/>
    </source>
</evidence>